<dbReference type="OrthoDB" id="2538319at2759"/>
<name>A0A1B9I0P8_9TREE</name>
<organism evidence="2">
    <name type="scientific">Kwoniella pini CBS 10737</name>
    <dbReference type="NCBI Taxonomy" id="1296096"/>
    <lineage>
        <taxon>Eukaryota</taxon>
        <taxon>Fungi</taxon>
        <taxon>Dikarya</taxon>
        <taxon>Basidiomycota</taxon>
        <taxon>Agaricomycotina</taxon>
        <taxon>Tremellomycetes</taxon>
        <taxon>Tremellales</taxon>
        <taxon>Cryptococcaceae</taxon>
        <taxon>Kwoniella</taxon>
    </lineage>
</organism>
<accession>A0A1B9I0P8</accession>
<dbReference type="PANTHER" id="PTHR20923">
    <property type="entry name" value="BAT4 PROTEIN-RELATED"/>
    <property type="match status" value="1"/>
</dbReference>
<reference evidence="3" key="2">
    <citation type="submission" date="2013-07" db="EMBL/GenBank/DDBJ databases">
        <authorList>
            <consortium name="The Broad Institute Genome Sequencing Platform"/>
            <person name="Cuomo C."/>
            <person name="Litvintseva A."/>
            <person name="Chen Y."/>
            <person name="Heitman J."/>
            <person name="Sun S."/>
            <person name="Springer D."/>
            <person name="Dromer F."/>
            <person name="Young S.K."/>
            <person name="Zeng Q."/>
            <person name="Gargeya S."/>
            <person name="Fitzgerald M."/>
            <person name="Abouelleil A."/>
            <person name="Alvarado L."/>
            <person name="Berlin A.M."/>
            <person name="Chapman S.B."/>
            <person name="Dewar J."/>
            <person name="Goldberg J."/>
            <person name="Griggs A."/>
            <person name="Gujja S."/>
            <person name="Hansen M."/>
            <person name="Howarth C."/>
            <person name="Imamovic A."/>
            <person name="Larimer J."/>
            <person name="McCowan C."/>
            <person name="Murphy C."/>
            <person name="Pearson M."/>
            <person name="Priest M."/>
            <person name="Roberts A."/>
            <person name="Saif S."/>
            <person name="Shea T."/>
            <person name="Sykes S."/>
            <person name="Wortman J."/>
            <person name="Nusbaum C."/>
            <person name="Birren B."/>
        </authorList>
    </citation>
    <scope>NUCLEOTIDE SEQUENCE</scope>
    <source>
        <strain evidence="3">CBS 10737</strain>
    </source>
</reference>
<feature type="compositionally biased region" description="Low complexity" evidence="1">
    <location>
        <begin position="149"/>
        <end position="161"/>
    </location>
</feature>
<reference evidence="3" key="4">
    <citation type="submission" date="2024-02" db="EMBL/GenBank/DDBJ databases">
        <title>Comparative genomics of Cryptococcus and Kwoniella reveals pathogenesis evolution and contrasting modes of karyotype evolution via chromosome fusion or intercentromeric recombination.</title>
        <authorList>
            <person name="Coelho M.A."/>
            <person name="David-Palma M."/>
            <person name="Shea T."/>
            <person name="Bowers K."/>
            <person name="McGinley-Smith S."/>
            <person name="Mohammad A.W."/>
            <person name="Gnirke A."/>
            <person name="Yurkov A.M."/>
            <person name="Nowrousian M."/>
            <person name="Sun S."/>
            <person name="Cuomo C.A."/>
            <person name="Heitman J."/>
        </authorList>
    </citation>
    <scope>NUCLEOTIDE SEQUENCE</scope>
    <source>
        <strain evidence="3">CBS 10737</strain>
    </source>
</reference>
<feature type="region of interest" description="Disordered" evidence="1">
    <location>
        <begin position="143"/>
        <end position="171"/>
    </location>
</feature>
<dbReference type="EMBL" id="KI894012">
    <property type="protein sequence ID" value="OCF49113.1"/>
    <property type="molecule type" value="Genomic_DNA"/>
</dbReference>
<reference evidence="2" key="1">
    <citation type="submission" date="2013-07" db="EMBL/GenBank/DDBJ databases">
        <title>The Genome Sequence of Cryptococcus pinus CBS10737.</title>
        <authorList>
            <consortium name="The Broad Institute Genome Sequencing Platform"/>
            <person name="Cuomo C."/>
            <person name="Litvintseva A."/>
            <person name="Chen Y."/>
            <person name="Heitman J."/>
            <person name="Sun S."/>
            <person name="Springer D."/>
            <person name="Dromer F."/>
            <person name="Young S.K."/>
            <person name="Zeng Q."/>
            <person name="Gargeya S."/>
            <person name="Fitzgerald M."/>
            <person name="Abouelleil A."/>
            <person name="Alvarado L."/>
            <person name="Berlin A.M."/>
            <person name="Chapman S.B."/>
            <person name="Dewar J."/>
            <person name="Goldberg J."/>
            <person name="Griggs A."/>
            <person name="Gujja S."/>
            <person name="Hansen M."/>
            <person name="Howarth C."/>
            <person name="Imamovic A."/>
            <person name="Larimer J."/>
            <person name="McCowan C."/>
            <person name="Murphy C."/>
            <person name="Pearson M."/>
            <person name="Priest M."/>
            <person name="Roberts A."/>
            <person name="Saif S."/>
            <person name="Shea T."/>
            <person name="Sykes S."/>
            <person name="Wortman J."/>
            <person name="Nusbaum C."/>
            <person name="Birren B."/>
        </authorList>
    </citation>
    <scope>NUCLEOTIDE SEQUENCE [LARGE SCALE GENOMIC DNA]</scope>
    <source>
        <strain evidence="2">CBS 10737</strain>
    </source>
</reference>
<dbReference type="Proteomes" id="UP000094020">
    <property type="component" value="Chromosome 8"/>
</dbReference>
<gene>
    <name evidence="2" type="ORF">I206_04800</name>
    <name evidence="3" type="ORF">I206_105977</name>
</gene>
<evidence type="ECO:0008006" key="5">
    <source>
        <dbReference type="Google" id="ProtNLM"/>
    </source>
</evidence>
<feature type="compositionally biased region" description="Acidic residues" evidence="1">
    <location>
        <begin position="331"/>
        <end position="342"/>
    </location>
</feature>
<dbReference type="RefSeq" id="XP_019010332.1">
    <property type="nucleotide sequence ID" value="XM_019156530.1"/>
</dbReference>
<feature type="region of interest" description="Disordered" evidence="1">
    <location>
        <begin position="365"/>
        <end position="385"/>
    </location>
</feature>
<dbReference type="STRING" id="1296096.A0A1B9I0P8"/>
<evidence type="ECO:0000313" key="3">
    <source>
        <dbReference type="EMBL" id="WWC72018.1"/>
    </source>
</evidence>
<evidence type="ECO:0000313" key="4">
    <source>
        <dbReference type="Proteomes" id="UP000094020"/>
    </source>
</evidence>
<dbReference type="GeneID" id="30173169"/>
<dbReference type="PANTHER" id="PTHR20923:SF1">
    <property type="entry name" value="G PATCH DOMAIN AND ANKYRIN REPEAT-CONTAINING PROTEIN 1"/>
    <property type="match status" value="1"/>
</dbReference>
<dbReference type="InterPro" id="IPR039146">
    <property type="entry name" value="GPANK1"/>
</dbReference>
<sequence length="432" mass="49083">MTIPRPYRAGLGFPEAVIISSTSSAGPSRLRNYQEDDQEIDSNQDNLINDNIKEAYSYRNIKKQIQDENELTKETIWNEWNINPALHGPSKINLPPKFILSSNLYDDLGRSISDGINITINKKSKKKVENEIEKEDGNKLSNWYKDLSSKTNSNLNSQNNSPQEKLDEDESDNEIQIISYDEFKGNDNEIKLEPNLEIENRKILKINSKDWFIRRSLLNSPLTNTSNQPIRTTSISRLLNINPDLKKKINVPRYVLGPENKGYKILKDKLGWHGGGLGKPPGWDDLSTQPSRSSQERISQSHDNFKNNKNIVSEMELDDNGHPVVDLTISSDEEEDENEDEEKQYGPGRIAPISTILKLDKKGLGHKHGLKSKNHSITHTHNQIEMARKKAKFGNSKDHGKGLELGKKGKSEWKVVDKLDRDERMAIKAALG</sequence>
<keyword evidence="4" id="KW-1185">Reference proteome</keyword>
<feature type="compositionally biased region" description="Basic residues" evidence="1">
    <location>
        <begin position="365"/>
        <end position="378"/>
    </location>
</feature>
<protein>
    <recommendedName>
        <fullName evidence="5">G-patch domain-containing protein</fullName>
    </recommendedName>
</protein>
<evidence type="ECO:0000256" key="1">
    <source>
        <dbReference type="SAM" id="MobiDB-lite"/>
    </source>
</evidence>
<feature type="region of interest" description="Disordered" evidence="1">
    <location>
        <begin position="277"/>
        <end position="347"/>
    </location>
</feature>
<evidence type="ECO:0000313" key="2">
    <source>
        <dbReference type="EMBL" id="OCF49113.1"/>
    </source>
</evidence>
<reference evidence="2" key="3">
    <citation type="submission" date="2016-07" db="EMBL/GenBank/DDBJ databases">
        <title>Evolution of pathogenesis and genome organization in the Tremellales.</title>
        <authorList>
            <person name="Cuomo C."/>
            <person name="Litvintseva A."/>
            <person name="Heitman J."/>
            <person name="Chen Y."/>
            <person name="Sun S."/>
            <person name="Springer D."/>
            <person name="Dromer F."/>
            <person name="Young S."/>
            <person name="Zeng Q."/>
            <person name="Chapman S."/>
            <person name="Gujja S."/>
            <person name="Saif S."/>
            <person name="Birren B."/>
        </authorList>
    </citation>
    <scope>NUCLEOTIDE SEQUENCE</scope>
    <source>
        <strain evidence="2">CBS 10737</strain>
    </source>
</reference>
<feature type="compositionally biased region" description="Polar residues" evidence="1">
    <location>
        <begin position="287"/>
        <end position="298"/>
    </location>
</feature>
<dbReference type="EMBL" id="CP144526">
    <property type="protein sequence ID" value="WWC72018.1"/>
    <property type="molecule type" value="Genomic_DNA"/>
</dbReference>
<dbReference type="AlphaFoldDB" id="A0A1B9I0P8"/>
<dbReference type="KEGG" id="kpin:30173169"/>
<proteinExistence type="predicted"/>